<keyword evidence="4" id="KW-0862">Zinc</keyword>
<dbReference type="AlphaFoldDB" id="K9HDJ8"/>
<evidence type="ECO:0000256" key="5">
    <source>
        <dbReference type="ARBA" id="ARBA00023002"/>
    </source>
</evidence>
<accession>K9HDJ8</accession>
<organism evidence="6 7">
    <name type="scientific">Caenispirillum salinarum AK4</name>
    <dbReference type="NCBI Taxonomy" id="1238182"/>
    <lineage>
        <taxon>Bacteria</taxon>
        <taxon>Pseudomonadati</taxon>
        <taxon>Pseudomonadota</taxon>
        <taxon>Alphaproteobacteria</taxon>
        <taxon>Rhodospirillales</taxon>
        <taxon>Novispirillaceae</taxon>
        <taxon>Caenispirillum</taxon>
    </lineage>
</organism>
<dbReference type="Gene3D" id="3.40.50.720">
    <property type="entry name" value="NAD(P)-binding Rossmann-like Domain"/>
    <property type="match status" value="1"/>
</dbReference>
<dbReference type="Gene3D" id="3.90.180.10">
    <property type="entry name" value="Medium-chain alcohol dehydrogenases, catalytic domain"/>
    <property type="match status" value="1"/>
</dbReference>
<evidence type="ECO:0000313" key="7">
    <source>
        <dbReference type="Proteomes" id="UP000009881"/>
    </source>
</evidence>
<dbReference type="SUPFAM" id="SSF50129">
    <property type="entry name" value="GroES-like"/>
    <property type="match status" value="1"/>
</dbReference>
<comment type="caution">
    <text evidence="6">The sequence shown here is derived from an EMBL/GenBank/DDBJ whole genome shotgun (WGS) entry which is preliminary data.</text>
</comment>
<evidence type="ECO:0000256" key="3">
    <source>
        <dbReference type="ARBA" id="ARBA00022723"/>
    </source>
</evidence>
<dbReference type="PANTHER" id="PTHR43350">
    <property type="entry name" value="NAD-DEPENDENT ALCOHOL DEHYDROGENASE"/>
    <property type="match status" value="1"/>
</dbReference>
<keyword evidence="5" id="KW-0560">Oxidoreductase</keyword>
<dbReference type="SUPFAM" id="SSF51735">
    <property type="entry name" value="NAD(P)-binding Rossmann-fold domains"/>
    <property type="match status" value="1"/>
</dbReference>
<protein>
    <submittedName>
        <fullName evidence="6">Threonine dehydrogenase</fullName>
    </submittedName>
</protein>
<evidence type="ECO:0000313" key="6">
    <source>
        <dbReference type="EMBL" id="EKV28568.1"/>
    </source>
</evidence>
<keyword evidence="3" id="KW-0479">Metal-binding</keyword>
<dbReference type="PANTHER" id="PTHR43350:SF19">
    <property type="entry name" value="D-GULOSIDE 3-DEHYDROGENASE"/>
    <property type="match status" value="1"/>
</dbReference>
<dbReference type="eggNOG" id="COG1063">
    <property type="taxonomic scope" value="Bacteria"/>
</dbReference>
<dbReference type="GO" id="GO:0046872">
    <property type="term" value="F:metal ion binding"/>
    <property type="evidence" value="ECO:0007669"/>
    <property type="project" value="UniProtKB-KW"/>
</dbReference>
<comment type="cofactor">
    <cofactor evidence="1">
        <name>Zn(2+)</name>
        <dbReference type="ChEBI" id="CHEBI:29105"/>
    </cofactor>
</comment>
<evidence type="ECO:0000256" key="1">
    <source>
        <dbReference type="ARBA" id="ARBA00001947"/>
    </source>
</evidence>
<dbReference type="InterPro" id="IPR011032">
    <property type="entry name" value="GroES-like_sf"/>
</dbReference>
<dbReference type="InterPro" id="IPR036291">
    <property type="entry name" value="NAD(P)-bd_dom_sf"/>
</dbReference>
<evidence type="ECO:0000256" key="2">
    <source>
        <dbReference type="ARBA" id="ARBA00008072"/>
    </source>
</evidence>
<dbReference type="RefSeq" id="WP_009541436.1">
    <property type="nucleotide sequence ID" value="NZ_ANHY01000015.1"/>
</dbReference>
<dbReference type="CDD" id="cd08255">
    <property type="entry name" value="2-desacetyl-2-hydroxyethyl_bacteriochlorophyllide_like"/>
    <property type="match status" value="1"/>
</dbReference>
<dbReference type="GO" id="GO:0016491">
    <property type="term" value="F:oxidoreductase activity"/>
    <property type="evidence" value="ECO:0007669"/>
    <property type="project" value="UniProtKB-KW"/>
</dbReference>
<dbReference type="PATRIC" id="fig|1238182.3.peg.2993"/>
<evidence type="ECO:0000256" key="4">
    <source>
        <dbReference type="ARBA" id="ARBA00022833"/>
    </source>
</evidence>
<proteinExistence type="inferred from homology"/>
<dbReference type="Proteomes" id="UP000009881">
    <property type="component" value="Unassembled WGS sequence"/>
</dbReference>
<dbReference type="STRING" id="1238182.C882_0779"/>
<sequence length="330" mass="34738">MDPMPTDPSHSTAFWTVAPGRGELRREPLAAPRPDEALVTALYSGVSRGTESLVFHGRVPESQWQSMRAPLQVGDFHCPVKYGYASVGRVDQGPPDLAGRSVFCLHPHQDRYVAPAAMLVPLPDGLPPARAVLGANMETAVNGLWDAGPRVGDRIVVLGAGVVGALTAWLGARIPGTRVTLCDIDPARAGLAAALGLDFAAPAEAPADADLVVEASGAPEALATALGLTGYEATVLCLSWYGDAVVPLPLGEAFHSRRLRLVSSQVGGVSPARRARRTHAQRMATALELLTDPALEALITGESRFSEMPDVMPRLTAPGSGVLCHRIVYD</sequence>
<dbReference type="EMBL" id="ANHY01000015">
    <property type="protein sequence ID" value="EKV28568.1"/>
    <property type="molecule type" value="Genomic_DNA"/>
</dbReference>
<reference evidence="6 7" key="1">
    <citation type="journal article" date="2013" name="Genome Announc.">
        <title>Draft Genome Sequence of an Alphaproteobacterium, Caenispirillum salinarum AK4(T), Isolated from a Solar Saltern.</title>
        <authorList>
            <person name="Khatri I."/>
            <person name="Singh A."/>
            <person name="Korpole S."/>
            <person name="Pinnaka A.K."/>
            <person name="Subramanian S."/>
        </authorList>
    </citation>
    <scope>NUCLEOTIDE SEQUENCE [LARGE SCALE GENOMIC DNA]</scope>
    <source>
        <strain evidence="6 7">AK4</strain>
    </source>
</reference>
<gene>
    <name evidence="6" type="ORF">C882_0779</name>
</gene>
<name>K9HDJ8_9PROT</name>
<comment type="similarity">
    <text evidence="2">Belongs to the zinc-containing alcohol dehydrogenase family.</text>
</comment>
<keyword evidence="7" id="KW-1185">Reference proteome</keyword>